<reference evidence="7 8" key="1">
    <citation type="submission" date="2018-12" db="EMBL/GenBank/DDBJ databases">
        <title>Genomic insights into the evolutionary origins and pathogenicity of five Vibrio parahaemolyticus strains isolated from the shrimp with acute hepatopancreatic necrosis disease (AHPND).</title>
        <authorList>
            <person name="Yang Q."/>
            <person name="Dong X."/>
            <person name="Xie G."/>
            <person name="Fu S."/>
            <person name="Zou P."/>
            <person name="Sun J."/>
            <person name="Wang Y."/>
            <person name="Huang J."/>
        </authorList>
    </citation>
    <scope>NUCLEOTIDE SEQUENCE [LARGE SCALE GENOMIC DNA]</scope>
    <source>
        <strain evidence="7 8">20160303005-1</strain>
    </source>
</reference>
<gene>
    <name evidence="7" type="ORF">EHC69_08810</name>
</gene>
<dbReference type="InterPro" id="IPR002298">
    <property type="entry name" value="DNA_polymerase_A"/>
</dbReference>
<dbReference type="InterPro" id="IPR012337">
    <property type="entry name" value="RNaseH-like_sf"/>
</dbReference>
<name>A0AAX1FP63_VIBPH</name>
<dbReference type="GO" id="GO:0003677">
    <property type="term" value="F:DNA binding"/>
    <property type="evidence" value="ECO:0007669"/>
    <property type="project" value="InterPro"/>
</dbReference>
<dbReference type="EC" id="2.7.7.7" evidence="3"/>
<evidence type="ECO:0000256" key="1">
    <source>
        <dbReference type="ARBA" id="ARBA00007705"/>
    </source>
</evidence>
<dbReference type="PANTHER" id="PTHR10133">
    <property type="entry name" value="DNA POLYMERASE I"/>
    <property type="match status" value="1"/>
</dbReference>
<dbReference type="EMBL" id="CP034298">
    <property type="protein sequence ID" value="QHH09469.1"/>
    <property type="molecule type" value="Genomic_DNA"/>
</dbReference>
<accession>A0AAX1FP63</accession>
<keyword evidence="4" id="KW-0235">DNA replication</keyword>
<dbReference type="InterPro" id="IPR043502">
    <property type="entry name" value="DNA/RNA_pol_sf"/>
</dbReference>
<evidence type="ECO:0000313" key="7">
    <source>
        <dbReference type="EMBL" id="QHH09469.1"/>
    </source>
</evidence>
<feature type="domain" description="DNA-directed DNA polymerase family A palm" evidence="6">
    <location>
        <begin position="400"/>
        <end position="643"/>
    </location>
</feature>
<dbReference type="GO" id="GO:0003887">
    <property type="term" value="F:DNA-directed DNA polymerase activity"/>
    <property type="evidence" value="ECO:0007669"/>
    <property type="project" value="UniProtKB-EC"/>
</dbReference>
<evidence type="ECO:0000256" key="5">
    <source>
        <dbReference type="ARBA" id="ARBA00049244"/>
    </source>
</evidence>
<evidence type="ECO:0000259" key="6">
    <source>
        <dbReference type="SMART" id="SM00482"/>
    </source>
</evidence>
<protein>
    <recommendedName>
        <fullName evidence="3">DNA-directed DNA polymerase</fullName>
        <ecNumber evidence="3">2.7.7.7</ecNumber>
    </recommendedName>
</protein>
<dbReference type="SUPFAM" id="SSF53098">
    <property type="entry name" value="Ribonuclease H-like"/>
    <property type="match status" value="1"/>
</dbReference>
<proteinExistence type="inferred from homology"/>
<dbReference type="Gene3D" id="3.30.420.10">
    <property type="entry name" value="Ribonuclease H-like superfamily/Ribonuclease H"/>
    <property type="match status" value="1"/>
</dbReference>
<comment type="similarity">
    <text evidence="1">Belongs to the DNA polymerase type-A family.</text>
</comment>
<dbReference type="PRINTS" id="PR00868">
    <property type="entry name" value="DNAPOLI"/>
</dbReference>
<dbReference type="RefSeq" id="WP_159408386.1">
    <property type="nucleotide sequence ID" value="NZ_CP034298.1"/>
</dbReference>
<evidence type="ECO:0000256" key="3">
    <source>
        <dbReference type="ARBA" id="ARBA00012417"/>
    </source>
</evidence>
<comment type="subunit">
    <text evidence="2">Single-chain monomer with multiple functions.</text>
</comment>
<evidence type="ECO:0000256" key="2">
    <source>
        <dbReference type="ARBA" id="ARBA00011541"/>
    </source>
</evidence>
<dbReference type="Proteomes" id="UP000464718">
    <property type="component" value="Chromosome i"/>
</dbReference>
<dbReference type="Gene3D" id="1.20.1060.10">
    <property type="entry name" value="Taq DNA Polymerase, Chain T, domain 4"/>
    <property type="match status" value="1"/>
</dbReference>
<sequence length="683" mass="77547">MNERLCYDIETDGLIEEVTKLHCIAIINVDTLEEALYADSLVMMTQGTIKDGLDRLNKASLTLGHNIIKYDHPVINKLTGYELPKDKSFDTLVASRLVFSNIKDIDQRNSGKYTLGKLFGSHSLEAWGIRLGGQQKMEYAPVIDPAQPVYDPTVKPKDAKKDPRWKGSIFTPMMGDYCMQDVRVNVELFRRLERKIRQLGYTRSMLLEHEAAWVLAQQERNGFKFDEEKAIKLLGRLAGRREYLYNKLIETFGGWWVSDGVSVPARTINYKDPTKPSRVQGAPFTKVKWVDFNPSSRRHIIKVLTDRGWTPQEFTPSGEAKVDESILKELDFPEARLMAEWFLVQKRLGQLADGNQAWLNTVHPDGFIRGSVNPNGAVTGRATHSFPNVAQVPSCSAEYGAECRELFTVPDGWYLLGSDASGLELRCLANFMARYDDGKYIDVVLNGDIHWSNAQAAGFIPKGTIRDPHNPIHEEARRKAKTFIYAFLYGCGAELTGQQVGWTEEEYLNWKAKGAHKPIINRFKRQGKPWTREKICNILKGEEVQKNFMKGLPALKNLIDECKELHKEQGYIEGIDGRRIYTRSAHASLNTLLQGAGALVCKAWIVEIEKLAIAEGFKHGIDGDFMYCAWVHDEVQIACRTKEIAERIGQLCQVAMTNVEREFNFVCRLDADFDIGKSWKETH</sequence>
<dbReference type="InterPro" id="IPR036397">
    <property type="entry name" value="RNaseH_sf"/>
</dbReference>
<comment type="catalytic activity">
    <reaction evidence="5">
        <text>DNA(n) + a 2'-deoxyribonucleoside 5'-triphosphate = DNA(n+1) + diphosphate</text>
        <dbReference type="Rhea" id="RHEA:22508"/>
        <dbReference type="Rhea" id="RHEA-COMP:17339"/>
        <dbReference type="Rhea" id="RHEA-COMP:17340"/>
        <dbReference type="ChEBI" id="CHEBI:33019"/>
        <dbReference type="ChEBI" id="CHEBI:61560"/>
        <dbReference type="ChEBI" id="CHEBI:173112"/>
        <dbReference type="EC" id="2.7.7.7"/>
    </reaction>
</comment>
<dbReference type="GO" id="GO:0006302">
    <property type="term" value="P:double-strand break repair"/>
    <property type="evidence" value="ECO:0007669"/>
    <property type="project" value="TreeGrafter"/>
</dbReference>
<dbReference type="GO" id="GO:0006261">
    <property type="term" value="P:DNA-templated DNA replication"/>
    <property type="evidence" value="ECO:0007669"/>
    <property type="project" value="InterPro"/>
</dbReference>
<dbReference type="SUPFAM" id="SSF56672">
    <property type="entry name" value="DNA/RNA polymerases"/>
    <property type="match status" value="1"/>
</dbReference>
<evidence type="ECO:0000313" key="8">
    <source>
        <dbReference type="Proteomes" id="UP000464718"/>
    </source>
</evidence>
<organism evidence="7 8">
    <name type="scientific">Vibrio parahaemolyticus</name>
    <dbReference type="NCBI Taxonomy" id="670"/>
    <lineage>
        <taxon>Bacteria</taxon>
        <taxon>Pseudomonadati</taxon>
        <taxon>Pseudomonadota</taxon>
        <taxon>Gammaproteobacteria</taxon>
        <taxon>Vibrionales</taxon>
        <taxon>Vibrionaceae</taxon>
        <taxon>Vibrio</taxon>
    </lineage>
</organism>
<dbReference type="AlphaFoldDB" id="A0AAX1FP63"/>
<dbReference type="Pfam" id="PF00476">
    <property type="entry name" value="DNA_pol_A"/>
    <property type="match status" value="2"/>
</dbReference>
<dbReference type="SMART" id="SM00482">
    <property type="entry name" value="POLAc"/>
    <property type="match status" value="1"/>
</dbReference>
<dbReference type="InterPro" id="IPR001098">
    <property type="entry name" value="DNA-dir_DNA_pol_A_palm_dom"/>
</dbReference>
<evidence type="ECO:0000256" key="4">
    <source>
        <dbReference type="ARBA" id="ARBA00022705"/>
    </source>
</evidence>
<dbReference type="CDD" id="cd08643">
    <property type="entry name" value="DNA_pol_A_pol_I_B"/>
    <property type="match status" value="1"/>
</dbReference>
<dbReference type="Gene3D" id="3.30.70.370">
    <property type="match status" value="2"/>
</dbReference>
<dbReference type="PANTHER" id="PTHR10133:SF27">
    <property type="entry name" value="DNA POLYMERASE NU"/>
    <property type="match status" value="1"/>
</dbReference>